<reference evidence="2 4" key="1">
    <citation type="submission" date="2016-08" db="EMBL/GenBank/DDBJ databases">
        <authorList>
            <person name="Seilhamer J.J."/>
        </authorList>
    </citation>
    <scope>NUCLEOTIDE SEQUENCE [LARGE SCALE GENOMIC DNA]</scope>
    <source>
        <strain evidence="2 4">VC14762</strain>
    </source>
</reference>
<comment type="caution">
    <text evidence="2">The sequence shown here is derived from an EMBL/GenBank/DDBJ whole genome shotgun (WGS) entry which is preliminary data.</text>
</comment>
<dbReference type="Pfam" id="PF00550">
    <property type="entry name" value="PP-binding"/>
    <property type="match status" value="1"/>
</dbReference>
<name>A0A1V2VRU9_9BURK</name>
<protein>
    <submittedName>
        <fullName evidence="2">Phosphopantetheine-binding protein</fullName>
    </submittedName>
</protein>
<dbReference type="AlphaFoldDB" id="A0A1V2VRU9"/>
<dbReference type="PROSITE" id="PS50075">
    <property type="entry name" value="CARRIER"/>
    <property type="match status" value="1"/>
</dbReference>
<dbReference type="RefSeq" id="WP_077020673.1">
    <property type="nucleotide sequence ID" value="NZ_CADETK010000008.1"/>
</dbReference>
<proteinExistence type="predicted"/>
<accession>A0A1V2VRU9</accession>
<evidence type="ECO:0000259" key="1">
    <source>
        <dbReference type="PROSITE" id="PS50075"/>
    </source>
</evidence>
<dbReference type="Proteomes" id="UP000188543">
    <property type="component" value="Unassembled WGS sequence"/>
</dbReference>
<dbReference type="OrthoDB" id="3627793at2"/>
<sequence length="92" mass="10123">MTSNSVSNRPDDIATALRSCLLSTLGTHLSAELIEGDTNLFDLGVDSMNMTELLLQVEQRFKFVLDPEDLSSDLFLRFDNLVAFVASHVSSS</sequence>
<dbReference type="InterPro" id="IPR036736">
    <property type="entry name" value="ACP-like_sf"/>
</dbReference>
<dbReference type="EMBL" id="MUTJ01000104">
    <property type="protein sequence ID" value="ONU75446.1"/>
    <property type="molecule type" value="Genomic_DNA"/>
</dbReference>
<evidence type="ECO:0000313" key="2">
    <source>
        <dbReference type="EMBL" id="ONU74657.1"/>
    </source>
</evidence>
<gene>
    <name evidence="3" type="ORF">A8E72_35785</name>
    <name evidence="2" type="ORF">A8E72_36380</name>
</gene>
<dbReference type="SUPFAM" id="SSF47336">
    <property type="entry name" value="ACP-like"/>
    <property type="match status" value="1"/>
</dbReference>
<dbReference type="EMBL" id="MUTJ01000106">
    <property type="protein sequence ID" value="ONU74657.1"/>
    <property type="molecule type" value="Genomic_DNA"/>
</dbReference>
<organism evidence="2 4">
    <name type="scientific">Burkholderia cenocepacia</name>
    <dbReference type="NCBI Taxonomy" id="95486"/>
    <lineage>
        <taxon>Bacteria</taxon>
        <taxon>Pseudomonadati</taxon>
        <taxon>Pseudomonadota</taxon>
        <taxon>Betaproteobacteria</taxon>
        <taxon>Burkholderiales</taxon>
        <taxon>Burkholderiaceae</taxon>
        <taxon>Burkholderia</taxon>
        <taxon>Burkholderia cepacia complex</taxon>
    </lineage>
</organism>
<feature type="domain" description="Carrier" evidence="1">
    <location>
        <begin position="11"/>
        <end position="89"/>
    </location>
</feature>
<dbReference type="Gene3D" id="1.10.1200.10">
    <property type="entry name" value="ACP-like"/>
    <property type="match status" value="1"/>
</dbReference>
<evidence type="ECO:0000313" key="3">
    <source>
        <dbReference type="EMBL" id="ONU75446.1"/>
    </source>
</evidence>
<dbReference type="InterPro" id="IPR009081">
    <property type="entry name" value="PP-bd_ACP"/>
</dbReference>
<evidence type="ECO:0000313" key="4">
    <source>
        <dbReference type="Proteomes" id="UP000188543"/>
    </source>
</evidence>